<comment type="similarity">
    <text evidence="2">Belongs to the peptidase S26 family.</text>
</comment>
<dbReference type="InterPro" id="IPR019533">
    <property type="entry name" value="Peptidase_S26"/>
</dbReference>
<dbReference type="Gene3D" id="2.10.109.10">
    <property type="entry name" value="Umud Fragment, subunit A"/>
    <property type="match status" value="1"/>
</dbReference>
<keyword evidence="6" id="KW-1133">Transmembrane helix</keyword>
<organism evidence="8">
    <name type="scientific">marine sediment metagenome</name>
    <dbReference type="NCBI Taxonomy" id="412755"/>
    <lineage>
        <taxon>unclassified sequences</taxon>
        <taxon>metagenomes</taxon>
        <taxon>ecological metagenomes</taxon>
    </lineage>
</organism>
<dbReference type="GO" id="GO:0009003">
    <property type="term" value="F:signal peptidase activity"/>
    <property type="evidence" value="ECO:0007669"/>
    <property type="project" value="UniProtKB-EC"/>
</dbReference>
<dbReference type="InterPro" id="IPR019758">
    <property type="entry name" value="Pept_S26A_signal_pept_1_CS"/>
</dbReference>
<evidence type="ECO:0000256" key="1">
    <source>
        <dbReference type="ARBA" id="ARBA00000677"/>
    </source>
</evidence>
<dbReference type="PANTHER" id="PTHR43390:SF1">
    <property type="entry name" value="CHLOROPLAST PROCESSING PEPTIDASE"/>
    <property type="match status" value="1"/>
</dbReference>
<evidence type="ECO:0000256" key="3">
    <source>
        <dbReference type="ARBA" id="ARBA00013208"/>
    </source>
</evidence>
<keyword evidence="4" id="KW-0645">Protease</keyword>
<evidence type="ECO:0000256" key="5">
    <source>
        <dbReference type="ARBA" id="ARBA00022801"/>
    </source>
</evidence>
<dbReference type="SUPFAM" id="SSF51306">
    <property type="entry name" value="LexA/Signal peptidase"/>
    <property type="match status" value="1"/>
</dbReference>
<comment type="catalytic activity">
    <reaction evidence="1">
        <text>Cleavage of hydrophobic, N-terminal signal or leader sequences from secreted and periplasmic proteins.</text>
        <dbReference type="EC" id="3.4.21.89"/>
    </reaction>
</comment>
<dbReference type="EMBL" id="BARS01010168">
    <property type="protein sequence ID" value="GAF90492.1"/>
    <property type="molecule type" value="Genomic_DNA"/>
</dbReference>
<keyword evidence="6" id="KW-0812">Transmembrane</keyword>
<dbReference type="InterPro" id="IPR036286">
    <property type="entry name" value="LexA/Signal_pep-like_sf"/>
</dbReference>
<sequence length="179" mass="20159">MKGEQPVNQGAMNSWLRELLEAVLPALVIVLVVNVFLAQATRVEGQSMDPTLHDRQRIVIEKLTYRFRPPRRGEIVVLRRPQPDPLIKRVVGLPGEMVAIENGRVYIDGQPLDEPYLNEMTRGVLSPQIVPEGHVFVLGDNRDSSNDSRAFGMVSVEDIVGRAWVRYWPPNEIGLVSLD</sequence>
<evidence type="ECO:0000259" key="7">
    <source>
        <dbReference type="Pfam" id="PF10502"/>
    </source>
</evidence>
<comment type="caution">
    <text evidence="8">The sequence shown here is derived from an EMBL/GenBank/DDBJ whole genome shotgun (WGS) entry which is preliminary data.</text>
</comment>
<dbReference type="InterPro" id="IPR019756">
    <property type="entry name" value="Pept_S26A_signal_pept_1_Ser-AS"/>
</dbReference>
<dbReference type="InterPro" id="IPR019757">
    <property type="entry name" value="Pept_S26A_signal_pept_1_Lys-AS"/>
</dbReference>
<evidence type="ECO:0000256" key="6">
    <source>
        <dbReference type="SAM" id="Phobius"/>
    </source>
</evidence>
<dbReference type="GO" id="GO:0006465">
    <property type="term" value="P:signal peptide processing"/>
    <property type="evidence" value="ECO:0007669"/>
    <property type="project" value="InterPro"/>
</dbReference>
<feature type="transmembrane region" description="Helical" evidence="6">
    <location>
        <begin position="20"/>
        <end position="38"/>
    </location>
</feature>
<dbReference type="InterPro" id="IPR000223">
    <property type="entry name" value="Pept_S26A_signal_pept_1"/>
</dbReference>
<dbReference type="PANTHER" id="PTHR43390">
    <property type="entry name" value="SIGNAL PEPTIDASE I"/>
    <property type="match status" value="1"/>
</dbReference>
<dbReference type="EC" id="3.4.21.89" evidence="3"/>
<dbReference type="CDD" id="cd06530">
    <property type="entry name" value="S26_SPase_I"/>
    <property type="match status" value="1"/>
</dbReference>
<evidence type="ECO:0000313" key="8">
    <source>
        <dbReference type="EMBL" id="GAF90492.1"/>
    </source>
</evidence>
<dbReference type="GO" id="GO:0016020">
    <property type="term" value="C:membrane"/>
    <property type="evidence" value="ECO:0007669"/>
    <property type="project" value="InterPro"/>
</dbReference>
<feature type="domain" description="Peptidase S26" evidence="7">
    <location>
        <begin position="17"/>
        <end position="168"/>
    </location>
</feature>
<dbReference type="PROSITE" id="PS00501">
    <property type="entry name" value="SPASE_I_1"/>
    <property type="match status" value="1"/>
</dbReference>
<evidence type="ECO:0000256" key="4">
    <source>
        <dbReference type="ARBA" id="ARBA00022670"/>
    </source>
</evidence>
<keyword evidence="6" id="KW-0472">Membrane</keyword>
<gene>
    <name evidence="8" type="ORF">S01H1_18918</name>
</gene>
<dbReference type="PROSITE" id="PS00760">
    <property type="entry name" value="SPASE_I_2"/>
    <property type="match status" value="1"/>
</dbReference>
<dbReference type="PRINTS" id="PR00727">
    <property type="entry name" value="LEADERPTASE"/>
</dbReference>
<dbReference type="GO" id="GO:0004252">
    <property type="term" value="F:serine-type endopeptidase activity"/>
    <property type="evidence" value="ECO:0007669"/>
    <property type="project" value="InterPro"/>
</dbReference>
<proteinExistence type="inferred from homology"/>
<dbReference type="NCBIfam" id="TIGR02227">
    <property type="entry name" value="sigpep_I_bact"/>
    <property type="match status" value="1"/>
</dbReference>
<dbReference type="AlphaFoldDB" id="X0TQS7"/>
<reference evidence="8" key="1">
    <citation type="journal article" date="2014" name="Front. Microbiol.">
        <title>High frequency of phylogenetically diverse reductive dehalogenase-homologous genes in deep subseafloor sedimentary metagenomes.</title>
        <authorList>
            <person name="Kawai M."/>
            <person name="Futagami T."/>
            <person name="Toyoda A."/>
            <person name="Takaki Y."/>
            <person name="Nishi S."/>
            <person name="Hori S."/>
            <person name="Arai W."/>
            <person name="Tsubouchi T."/>
            <person name="Morono Y."/>
            <person name="Uchiyama I."/>
            <person name="Ito T."/>
            <person name="Fujiyama A."/>
            <person name="Inagaki F."/>
            <person name="Takami H."/>
        </authorList>
    </citation>
    <scope>NUCLEOTIDE SEQUENCE</scope>
    <source>
        <strain evidence="8">Expedition CK06-06</strain>
    </source>
</reference>
<evidence type="ECO:0000256" key="2">
    <source>
        <dbReference type="ARBA" id="ARBA00009370"/>
    </source>
</evidence>
<dbReference type="PROSITE" id="PS00761">
    <property type="entry name" value="SPASE_I_3"/>
    <property type="match status" value="1"/>
</dbReference>
<dbReference type="Pfam" id="PF10502">
    <property type="entry name" value="Peptidase_S26"/>
    <property type="match status" value="1"/>
</dbReference>
<accession>X0TQS7</accession>
<keyword evidence="5" id="KW-0378">Hydrolase</keyword>
<protein>
    <recommendedName>
        <fullName evidence="3">signal peptidase I</fullName>
        <ecNumber evidence="3">3.4.21.89</ecNumber>
    </recommendedName>
</protein>
<name>X0TQS7_9ZZZZ</name>